<organism evidence="8 9">
    <name type="scientific">Potamilus streckersoni</name>
    <dbReference type="NCBI Taxonomy" id="2493646"/>
    <lineage>
        <taxon>Eukaryota</taxon>
        <taxon>Metazoa</taxon>
        <taxon>Spiralia</taxon>
        <taxon>Lophotrochozoa</taxon>
        <taxon>Mollusca</taxon>
        <taxon>Bivalvia</taxon>
        <taxon>Autobranchia</taxon>
        <taxon>Heteroconchia</taxon>
        <taxon>Palaeoheterodonta</taxon>
        <taxon>Unionida</taxon>
        <taxon>Unionoidea</taxon>
        <taxon>Unionidae</taxon>
        <taxon>Ambleminae</taxon>
        <taxon>Lampsilini</taxon>
        <taxon>Potamilus</taxon>
    </lineage>
</organism>
<keyword evidence="4 6" id="KW-0472">Membrane</keyword>
<evidence type="ECO:0000313" key="9">
    <source>
        <dbReference type="Proteomes" id="UP001195483"/>
    </source>
</evidence>
<feature type="transmembrane region" description="Helical" evidence="6">
    <location>
        <begin position="200"/>
        <end position="221"/>
    </location>
</feature>
<dbReference type="GO" id="GO:0016020">
    <property type="term" value="C:membrane"/>
    <property type="evidence" value="ECO:0007669"/>
    <property type="project" value="UniProtKB-SubCell"/>
</dbReference>
<feature type="transmembrane region" description="Helical" evidence="6">
    <location>
        <begin position="357"/>
        <end position="380"/>
    </location>
</feature>
<dbReference type="PRINTS" id="PR00249">
    <property type="entry name" value="GPCRSECRETIN"/>
</dbReference>
<feature type="transmembrane region" description="Helical" evidence="6">
    <location>
        <begin position="401"/>
        <end position="423"/>
    </location>
</feature>
<dbReference type="InterPro" id="IPR017981">
    <property type="entry name" value="GPCR_2-like_7TM"/>
</dbReference>
<dbReference type="Pfam" id="PF00002">
    <property type="entry name" value="7tm_2"/>
    <property type="match status" value="1"/>
</dbReference>
<evidence type="ECO:0000256" key="2">
    <source>
        <dbReference type="ARBA" id="ARBA00022692"/>
    </source>
</evidence>
<dbReference type="PROSITE" id="PS50261">
    <property type="entry name" value="G_PROTEIN_RECEP_F2_4"/>
    <property type="match status" value="1"/>
</dbReference>
<dbReference type="CDD" id="cd15039">
    <property type="entry name" value="7tmB3_Methuselah-like"/>
    <property type="match status" value="1"/>
</dbReference>
<feature type="compositionally biased region" description="Polar residues" evidence="5">
    <location>
        <begin position="479"/>
        <end position="502"/>
    </location>
</feature>
<evidence type="ECO:0000313" key="8">
    <source>
        <dbReference type="EMBL" id="KAK3589770.1"/>
    </source>
</evidence>
<evidence type="ECO:0000256" key="5">
    <source>
        <dbReference type="SAM" id="MobiDB-lite"/>
    </source>
</evidence>
<gene>
    <name evidence="8" type="ORF">CHS0354_021101</name>
</gene>
<evidence type="ECO:0000256" key="6">
    <source>
        <dbReference type="SAM" id="Phobius"/>
    </source>
</evidence>
<dbReference type="Gene3D" id="1.20.1070.10">
    <property type="entry name" value="Rhodopsin 7-helix transmembrane proteins"/>
    <property type="match status" value="1"/>
</dbReference>
<feature type="domain" description="G-protein coupled receptors family 2 profile 2" evidence="7">
    <location>
        <begin position="197"/>
        <end position="452"/>
    </location>
</feature>
<comment type="subcellular location">
    <subcellularLocation>
        <location evidence="1">Membrane</location>
        <topology evidence="1">Multi-pass membrane protein</topology>
    </subcellularLocation>
</comment>
<dbReference type="PANTHER" id="PTHR45902">
    <property type="entry name" value="LATROPHILIN RECEPTOR-LIKE PROTEIN A"/>
    <property type="match status" value="1"/>
</dbReference>
<feature type="region of interest" description="Disordered" evidence="5">
    <location>
        <begin position="478"/>
        <end position="502"/>
    </location>
</feature>
<feature type="transmembrane region" description="Helical" evidence="6">
    <location>
        <begin position="429"/>
        <end position="451"/>
    </location>
</feature>
<dbReference type="AlphaFoldDB" id="A0AAE0VUS0"/>
<dbReference type="PANTHER" id="PTHR45902:SF4">
    <property type="entry name" value="G-PROTEIN COUPLED RECEPTORS FAMILY 2 PROFILE 2 DOMAIN-CONTAINING PROTEIN"/>
    <property type="match status" value="1"/>
</dbReference>
<name>A0AAE0VUS0_9BIVA</name>
<evidence type="ECO:0000259" key="7">
    <source>
        <dbReference type="PROSITE" id="PS50261"/>
    </source>
</evidence>
<dbReference type="InterPro" id="IPR000832">
    <property type="entry name" value="GPCR_2_secretin-like"/>
</dbReference>
<dbReference type="InterPro" id="IPR053231">
    <property type="entry name" value="GPCR_LN-TM7"/>
</dbReference>
<reference evidence="8" key="3">
    <citation type="submission" date="2023-05" db="EMBL/GenBank/DDBJ databases">
        <authorList>
            <person name="Smith C.H."/>
        </authorList>
    </citation>
    <scope>NUCLEOTIDE SEQUENCE</scope>
    <source>
        <strain evidence="8">CHS0354</strain>
        <tissue evidence="8">Mantle</tissue>
    </source>
</reference>
<accession>A0AAE0VUS0</accession>
<reference evidence="8" key="2">
    <citation type="journal article" date="2021" name="Genome Biol. Evol.">
        <title>Developing a high-quality reference genome for a parasitic bivalve with doubly uniparental inheritance (Bivalvia: Unionida).</title>
        <authorList>
            <person name="Smith C.H."/>
        </authorList>
    </citation>
    <scope>NUCLEOTIDE SEQUENCE</scope>
    <source>
        <strain evidence="8">CHS0354</strain>
        <tissue evidence="8">Mantle</tissue>
    </source>
</reference>
<protein>
    <recommendedName>
        <fullName evidence="7">G-protein coupled receptors family 2 profile 2 domain-containing protein</fullName>
    </recommendedName>
</protein>
<keyword evidence="2 6" id="KW-0812">Transmembrane</keyword>
<feature type="transmembrane region" description="Helical" evidence="6">
    <location>
        <begin position="233"/>
        <end position="253"/>
    </location>
</feature>
<evidence type="ECO:0000256" key="4">
    <source>
        <dbReference type="ARBA" id="ARBA00023136"/>
    </source>
</evidence>
<feature type="transmembrane region" description="Helical" evidence="6">
    <location>
        <begin position="306"/>
        <end position="330"/>
    </location>
</feature>
<evidence type="ECO:0000256" key="3">
    <source>
        <dbReference type="ARBA" id="ARBA00022989"/>
    </source>
</evidence>
<reference evidence="8" key="1">
    <citation type="journal article" date="2021" name="Genome Biol. Evol.">
        <title>A High-Quality Reference Genome for a Parasitic Bivalve with Doubly Uniparental Inheritance (Bivalvia: Unionida).</title>
        <authorList>
            <person name="Smith C.H."/>
        </authorList>
    </citation>
    <scope>NUCLEOTIDE SEQUENCE</scope>
    <source>
        <strain evidence="8">CHS0354</strain>
    </source>
</reference>
<evidence type="ECO:0000256" key="1">
    <source>
        <dbReference type="ARBA" id="ARBA00004141"/>
    </source>
</evidence>
<dbReference type="GO" id="GO:0007166">
    <property type="term" value="P:cell surface receptor signaling pathway"/>
    <property type="evidence" value="ECO:0007669"/>
    <property type="project" value="InterPro"/>
</dbReference>
<feature type="transmembrane region" description="Helical" evidence="6">
    <location>
        <begin position="259"/>
        <end position="281"/>
    </location>
</feature>
<dbReference type="EMBL" id="JAEAOA010001293">
    <property type="protein sequence ID" value="KAK3589770.1"/>
    <property type="molecule type" value="Genomic_DNA"/>
</dbReference>
<dbReference type="Proteomes" id="UP001195483">
    <property type="component" value="Unassembled WGS sequence"/>
</dbReference>
<keyword evidence="9" id="KW-1185">Reference proteome</keyword>
<dbReference type="GO" id="GO:0004930">
    <property type="term" value="F:G protein-coupled receptor activity"/>
    <property type="evidence" value="ECO:0007669"/>
    <property type="project" value="InterPro"/>
</dbReference>
<keyword evidence="3 6" id="KW-1133">Transmembrane helix</keyword>
<proteinExistence type="predicted"/>
<comment type="caution">
    <text evidence="8">The sequence shown here is derived from an EMBL/GenBank/DDBJ whole genome shotgun (WGS) entry which is preliminary data.</text>
</comment>
<sequence>MSVVSMCSNGGYAVVYGEMDAYKNIHCALCNGVDENILQCEPVKRPILTTDLDKDPRKSYSYRLLVDLNIAVGEKDGVQIEYVLRCSAGEIYDPFKNQCSTVFCYEPFVFESGKCSLIQDSNGIKSNTTFTFGNQTCPFVLLKSGAFEFLSGKRIRILSTGQVYNETKYRMEGNQTFVCADISDLGNGYMPMFANEEVTITLAGGILSLCALLINFVIYSCFHQLRNIPGKMLMSLISALFVANVLFLVSAAFEMVNELCIAVAIAMHYFFLASFCWMNIMDFDLWWTFSRQFTVTNNDRKSSKRFCFYCAYAWILPLLIVVAAVSVNFAKIDTNFRYWQPNYGAGVCWIRNREAMILFFIGPLMLFKLFDIVAFFATAVHIYRARKQSAMVQKKNSKCRFLIYIKLSLIMGLTWVFALISNIAQIPALWYVFIFLNTLQGVFICLCFVCTRKVFRLITARAITLLDKRRKGSEEIMSYTASKSQSGKTIQTSASKSSQDSV</sequence>